<dbReference type="AlphaFoldDB" id="A0A2T0HM66"/>
<evidence type="ECO:0000256" key="1">
    <source>
        <dbReference type="SAM" id="MobiDB-lite"/>
    </source>
</evidence>
<evidence type="ECO:0000313" key="4">
    <source>
        <dbReference type="Proteomes" id="UP000239731"/>
    </source>
</evidence>
<reference evidence="3 4" key="1">
    <citation type="submission" date="2018-03" db="EMBL/GenBank/DDBJ databases">
        <title>Blue discolouration in mozzarella cheese caused by Pseudomonas fluorescens.</title>
        <authorList>
            <person name="Chiesa F."/>
            <person name="Dalmasso A."/>
            <person name="Lomonaco S."/>
        </authorList>
    </citation>
    <scope>NUCLEOTIDE SEQUENCE [LARGE SCALE GENOMIC DNA]</scope>
    <source>
        <strain evidence="3 4">11293</strain>
    </source>
</reference>
<dbReference type="InterPro" id="IPR055634">
    <property type="entry name" value="DUF7210"/>
</dbReference>
<evidence type="ECO:0000313" key="3">
    <source>
        <dbReference type="EMBL" id="PRW84189.1"/>
    </source>
</evidence>
<gene>
    <name evidence="3" type="ORF">C7A10_29380</name>
</gene>
<dbReference type="Proteomes" id="UP000239731">
    <property type="component" value="Unassembled WGS sequence"/>
</dbReference>
<dbReference type="RefSeq" id="WP_106118673.1">
    <property type="nucleotide sequence ID" value="NZ_PVUH01000032.1"/>
</dbReference>
<accession>A0A2T0HM66</accession>
<dbReference type="EMBL" id="PVUH01000032">
    <property type="protein sequence ID" value="PRW84189.1"/>
    <property type="molecule type" value="Genomic_DNA"/>
</dbReference>
<protein>
    <recommendedName>
        <fullName evidence="2">DUF7210 domain-containing protein</fullName>
    </recommendedName>
</protein>
<feature type="domain" description="DUF7210" evidence="2">
    <location>
        <begin position="1"/>
        <end position="38"/>
    </location>
</feature>
<proteinExistence type="predicted"/>
<evidence type="ECO:0000259" key="2">
    <source>
        <dbReference type="Pfam" id="PF23843"/>
    </source>
</evidence>
<sequence length="85" mass="9076">MKLKTLKPLYLGGRTLVEGTSFLTSDQHGRQLLQKGYAEPDDGKDEALVDLTDNESEPAPMTSSSVGATQKPASKAKAANKKKAD</sequence>
<organism evidence="3 4">
    <name type="scientific">Pseudomonas fluorescens</name>
    <dbReference type="NCBI Taxonomy" id="294"/>
    <lineage>
        <taxon>Bacteria</taxon>
        <taxon>Pseudomonadati</taxon>
        <taxon>Pseudomonadota</taxon>
        <taxon>Gammaproteobacteria</taxon>
        <taxon>Pseudomonadales</taxon>
        <taxon>Pseudomonadaceae</taxon>
        <taxon>Pseudomonas</taxon>
    </lineage>
</organism>
<dbReference type="Pfam" id="PF23843">
    <property type="entry name" value="DUF7210"/>
    <property type="match status" value="1"/>
</dbReference>
<feature type="region of interest" description="Disordered" evidence="1">
    <location>
        <begin position="37"/>
        <end position="85"/>
    </location>
</feature>
<comment type="caution">
    <text evidence="3">The sequence shown here is derived from an EMBL/GenBank/DDBJ whole genome shotgun (WGS) entry which is preliminary data.</text>
</comment>
<name>A0A2T0HM66_PSEFL</name>